<dbReference type="PANTHER" id="PTHR42266:SF1">
    <property type="entry name" value="GIM5B PROTEIN"/>
    <property type="match status" value="1"/>
</dbReference>
<dbReference type="AlphaFoldDB" id="A0A0S4KJM4"/>
<dbReference type="GO" id="GO:0005778">
    <property type="term" value="C:peroxisomal membrane"/>
    <property type="evidence" value="ECO:0007669"/>
    <property type="project" value="UniProtKB-SubCell"/>
</dbReference>
<keyword evidence="4" id="KW-1133">Transmembrane helix</keyword>
<evidence type="ECO:0000256" key="3">
    <source>
        <dbReference type="ARBA" id="ARBA00046271"/>
    </source>
</evidence>
<dbReference type="EMBL" id="CYKH01000054">
    <property type="protein sequence ID" value="CUI11150.1"/>
    <property type="molecule type" value="Genomic_DNA"/>
</dbReference>
<proteinExistence type="predicted"/>
<protein>
    <submittedName>
        <fullName evidence="5">Transmembrane protein, putative</fullName>
    </submittedName>
</protein>
<sequence length="707" mass="79926">MALCSGKPFCETRKWHCAAVMFAKPFCETRKWHYAAVMFAKPFCETRKWHCATVMFAKPFCETPKWRYAAVMFAKPFCETRKWHYAAVLFAKPFCETRNLVMLFAVMETLYFGSIVWFCIVYCISAKFCARKWFAYTFFCDGGIFKAGCVFAVLSLVKEEAFVEMENPSGTVHKPMLEQTKEKYRVLGANDMRATVMDVMSLKSLEERYGKEFSLANDAMRRKKEEESSFARFNYDYDSDRTFEQWQNDKKQMHARLGVHWIDEILDSPSTQLMYCLRVGTTIGIAHGIARSAYLFRTIDRAYTKLHGASFYKIMGYETCLSIVKGGACGTAGWIGAGIGESCSKLASAYLRGDAVAPEEAGFMFFILCSSLNPYRFFVENKRSGMYSQPKAWWASWLGVWCLAQLEGGTLEKISTSLLPPAERTALMIHTGGHGMNVGWWLMVVVKCGVDTVRFNHSHLVDIKRHCQADASIIFFTCQVDSEMSQFLSRTWDRDRIMALIQFVPMVLDGPLKATGNKELHDSVTKLGALADLYRTITRCSGLVDGLTADKIGSILKDDSATGRAQLFEYVCHILYLPCEHLALLHGNGILSGGKAPRYGGLAVFFWFWGLIVAELRQVYQMLLAYPRLSPKANDVASVRRQSEWRRMIISLIKTTCFLIFSLTCLPAKGKPQLLGNPSGILLPLHRLVEVLTPPRVSLSTTSRGLL</sequence>
<gene>
    <name evidence="5" type="ORF">BSAL_50905</name>
</gene>
<accession>A0A0S4KJM4</accession>
<feature type="non-terminal residue" evidence="5">
    <location>
        <position position="707"/>
    </location>
</feature>
<dbReference type="GO" id="GO:0016559">
    <property type="term" value="P:peroxisome fission"/>
    <property type="evidence" value="ECO:0007669"/>
    <property type="project" value="InterPro"/>
</dbReference>
<comment type="subcellular location">
    <subcellularLocation>
        <location evidence="3">Peroxisome membrane</location>
    </subcellularLocation>
</comment>
<organism evidence="5 6">
    <name type="scientific">Bodo saltans</name>
    <name type="common">Flagellated protozoan</name>
    <dbReference type="NCBI Taxonomy" id="75058"/>
    <lineage>
        <taxon>Eukaryota</taxon>
        <taxon>Discoba</taxon>
        <taxon>Euglenozoa</taxon>
        <taxon>Kinetoplastea</taxon>
        <taxon>Metakinetoplastina</taxon>
        <taxon>Eubodonida</taxon>
        <taxon>Bodonidae</taxon>
        <taxon>Bodo</taxon>
    </lineage>
</organism>
<dbReference type="Pfam" id="PF05648">
    <property type="entry name" value="PEX11"/>
    <property type="match status" value="1"/>
</dbReference>
<evidence type="ECO:0000256" key="1">
    <source>
        <dbReference type="ARBA" id="ARBA00023136"/>
    </source>
</evidence>
<keyword evidence="4 5" id="KW-0812">Transmembrane</keyword>
<dbReference type="OrthoDB" id="269398at2759"/>
<evidence type="ECO:0000313" key="5">
    <source>
        <dbReference type="EMBL" id="CUI11150.1"/>
    </source>
</evidence>
<name>A0A0S4KJM4_BODSA</name>
<keyword evidence="6" id="KW-1185">Reference proteome</keyword>
<evidence type="ECO:0000256" key="2">
    <source>
        <dbReference type="ARBA" id="ARBA00023140"/>
    </source>
</evidence>
<dbReference type="Proteomes" id="UP000051952">
    <property type="component" value="Unassembled WGS sequence"/>
</dbReference>
<keyword evidence="2" id="KW-0576">Peroxisome</keyword>
<dbReference type="InterPro" id="IPR008733">
    <property type="entry name" value="PEX11"/>
</dbReference>
<feature type="transmembrane region" description="Helical" evidence="4">
    <location>
        <begin position="100"/>
        <end position="124"/>
    </location>
</feature>
<dbReference type="VEuPathDB" id="TriTrypDB:BSAL_90405c"/>
<evidence type="ECO:0000256" key="4">
    <source>
        <dbReference type="SAM" id="Phobius"/>
    </source>
</evidence>
<dbReference type="PANTHER" id="PTHR42266">
    <property type="entry name" value="GIM5B PROTEIN"/>
    <property type="match status" value="1"/>
</dbReference>
<reference evidence="6" key="1">
    <citation type="submission" date="2015-09" db="EMBL/GenBank/DDBJ databases">
        <authorList>
            <consortium name="Pathogen Informatics"/>
        </authorList>
    </citation>
    <scope>NUCLEOTIDE SEQUENCE [LARGE SCALE GENOMIC DNA]</scope>
    <source>
        <strain evidence="6">Lake Konstanz</strain>
    </source>
</reference>
<feature type="transmembrane region" description="Helical" evidence="4">
    <location>
        <begin position="136"/>
        <end position="157"/>
    </location>
</feature>
<keyword evidence="1 4" id="KW-0472">Membrane</keyword>
<evidence type="ECO:0000313" key="6">
    <source>
        <dbReference type="Proteomes" id="UP000051952"/>
    </source>
</evidence>